<proteinExistence type="predicted"/>
<dbReference type="KEGG" id="maga:Mag101_04175"/>
<protein>
    <recommendedName>
        <fullName evidence="1">STAS domain-containing protein</fullName>
    </recommendedName>
</protein>
<evidence type="ECO:0000259" key="1">
    <source>
        <dbReference type="PROSITE" id="PS50801"/>
    </source>
</evidence>
<sequence>MQSGQIMVGDHQGIYVVKLVGDVRLNLCTSFDNFIDKMFSHSDFHGVVFDMHDAEGVDSTTLGLMAKIAFRCEASNGSKPVVLCEDRGLIHLLDSMGFEELMEISGDADNDAYQASPAPLQCHAPDEHSAREMVLEAHKVLMSMNEQNKETFRDLVHALETEHAAKSHSDSAQKSAASH</sequence>
<organism evidence="2 3">
    <name type="scientific">Microbulbifer agarilyticus</name>
    <dbReference type="NCBI Taxonomy" id="260552"/>
    <lineage>
        <taxon>Bacteria</taxon>
        <taxon>Pseudomonadati</taxon>
        <taxon>Pseudomonadota</taxon>
        <taxon>Gammaproteobacteria</taxon>
        <taxon>Cellvibrionales</taxon>
        <taxon>Microbulbiferaceae</taxon>
        <taxon>Microbulbifer</taxon>
    </lineage>
</organism>
<dbReference type="PROSITE" id="PS50801">
    <property type="entry name" value="STAS"/>
    <property type="match status" value="1"/>
</dbReference>
<gene>
    <name evidence="2" type="ORF">Mag101_04175</name>
</gene>
<dbReference type="PIRSF" id="PIRSF029548">
    <property type="entry name" value="UCP029548"/>
    <property type="match status" value="1"/>
</dbReference>
<dbReference type="Gene3D" id="3.30.750.24">
    <property type="entry name" value="STAS domain"/>
    <property type="match status" value="1"/>
</dbReference>
<evidence type="ECO:0000313" key="3">
    <source>
        <dbReference type="Proteomes" id="UP000188219"/>
    </source>
</evidence>
<dbReference type="SUPFAM" id="SSF52091">
    <property type="entry name" value="SpoIIaa-like"/>
    <property type="match status" value="1"/>
</dbReference>
<reference evidence="2" key="1">
    <citation type="submission" date="2017-02" db="EMBL/GenBank/DDBJ databases">
        <title>Genome of Microbulbifer agarilyticus GP101.</title>
        <authorList>
            <person name="Jung J."/>
            <person name="Bae S.S."/>
            <person name="Baek K."/>
        </authorList>
    </citation>
    <scope>NUCLEOTIDE SEQUENCE [LARGE SCALE GENOMIC DNA]</scope>
    <source>
        <strain evidence="2">GP101</strain>
    </source>
</reference>
<keyword evidence="3" id="KW-1185">Reference proteome</keyword>
<dbReference type="RefSeq" id="WP_077401202.1">
    <property type="nucleotide sequence ID" value="NZ_CP019650.1"/>
</dbReference>
<dbReference type="Proteomes" id="UP000188219">
    <property type="component" value="Chromosome"/>
</dbReference>
<accession>A0A1Q2M3X4</accession>
<dbReference type="CDD" id="cd07043">
    <property type="entry name" value="STAS_anti-anti-sigma_factors"/>
    <property type="match status" value="1"/>
</dbReference>
<dbReference type="AlphaFoldDB" id="A0A1Q2M3X4"/>
<evidence type="ECO:0000313" key="2">
    <source>
        <dbReference type="EMBL" id="AQQ66922.1"/>
    </source>
</evidence>
<dbReference type="STRING" id="260552.Mag101_04175"/>
<dbReference type="InterPro" id="IPR002645">
    <property type="entry name" value="STAS_dom"/>
</dbReference>
<dbReference type="eggNOG" id="COG1366">
    <property type="taxonomic scope" value="Bacteria"/>
</dbReference>
<dbReference type="InterPro" id="IPR014557">
    <property type="entry name" value="UCP029548_STAS-type"/>
</dbReference>
<name>A0A1Q2M3X4_9GAMM</name>
<dbReference type="InterPro" id="IPR036513">
    <property type="entry name" value="STAS_dom_sf"/>
</dbReference>
<dbReference type="OrthoDB" id="8685730at2"/>
<dbReference type="EMBL" id="CP019650">
    <property type="protein sequence ID" value="AQQ66922.1"/>
    <property type="molecule type" value="Genomic_DNA"/>
</dbReference>
<feature type="domain" description="STAS" evidence="1">
    <location>
        <begin position="4"/>
        <end position="105"/>
    </location>
</feature>